<keyword evidence="1" id="KW-0347">Helicase</keyword>
<name>A0A921ZT76_MANSE</name>
<protein>
    <recommendedName>
        <fullName evidence="1">ATP-dependent DNA helicase</fullName>
        <ecNumber evidence="1">5.6.2.3</ecNumber>
    </recommendedName>
</protein>
<evidence type="ECO:0000313" key="4">
    <source>
        <dbReference type="Proteomes" id="UP000791440"/>
    </source>
</evidence>
<dbReference type="EC" id="5.6.2.3" evidence="1"/>
<dbReference type="GO" id="GO:0006310">
    <property type="term" value="P:DNA recombination"/>
    <property type="evidence" value="ECO:0007669"/>
    <property type="project" value="UniProtKB-KW"/>
</dbReference>
<comment type="catalytic activity">
    <reaction evidence="1">
        <text>ATP + H2O = ADP + phosphate + H(+)</text>
        <dbReference type="Rhea" id="RHEA:13065"/>
        <dbReference type="ChEBI" id="CHEBI:15377"/>
        <dbReference type="ChEBI" id="CHEBI:15378"/>
        <dbReference type="ChEBI" id="CHEBI:30616"/>
        <dbReference type="ChEBI" id="CHEBI:43474"/>
        <dbReference type="ChEBI" id="CHEBI:456216"/>
        <dbReference type="EC" id="5.6.2.3"/>
    </reaction>
</comment>
<keyword evidence="4" id="KW-1185">Reference proteome</keyword>
<gene>
    <name evidence="3" type="ORF">O3G_MSEX013848</name>
</gene>
<keyword evidence="1" id="KW-0378">Hydrolase</keyword>
<accession>A0A921ZT76</accession>
<dbReference type="GO" id="GO:0043139">
    <property type="term" value="F:5'-3' DNA helicase activity"/>
    <property type="evidence" value="ECO:0007669"/>
    <property type="project" value="UniProtKB-EC"/>
</dbReference>
<dbReference type="Proteomes" id="UP000791440">
    <property type="component" value="Unassembled WGS sequence"/>
</dbReference>
<dbReference type="Pfam" id="PF05970">
    <property type="entry name" value="PIF1"/>
    <property type="match status" value="1"/>
</dbReference>
<organism evidence="3 4">
    <name type="scientific">Manduca sexta</name>
    <name type="common">Tobacco hawkmoth</name>
    <name type="synonym">Tobacco hornworm</name>
    <dbReference type="NCBI Taxonomy" id="7130"/>
    <lineage>
        <taxon>Eukaryota</taxon>
        <taxon>Metazoa</taxon>
        <taxon>Ecdysozoa</taxon>
        <taxon>Arthropoda</taxon>
        <taxon>Hexapoda</taxon>
        <taxon>Insecta</taxon>
        <taxon>Pterygota</taxon>
        <taxon>Neoptera</taxon>
        <taxon>Endopterygota</taxon>
        <taxon>Lepidoptera</taxon>
        <taxon>Glossata</taxon>
        <taxon>Ditrysia</taxon>
        <taxon>Bombycoidea</taxon>
        <taxon>Sphingidae</taxon>
        <taxon>Sphinginae</taxon>
        <taxon>Sphingini</taxon>
        <taxon>Manduca</taxon>
    </lineage>
</organism>
<reference evidence="3" key="2">
    <citation type="submission" date="2020-12" db="EMBL/GenBank/DDBJ databases">
        <authorList>
            <person name="Kanost M."/>
        </authorList>
    </citation>
    <scope>NUCLEOTIDE SEQUENCE</scope>
</reference>
<dbReference type="GO" id="GO:0000723">
    <property type="term" value="P:telomere maintenance"/>
    <property type="evidence" value="ECO:0007669"/>
    <property type="project" value="InterPro"/>
</dbReference>
<proteinExistence type="inferred from homology"/>
<evidence type="ECO:0000256" key="1">
    <source>
        <dbReference type="RuleBase" id="RU363044"/>
    </source>
</evidence>
<dbReference type="GO" id="GO:0005524">
    <property type="term" value="F:ATP binding"/>
    <property type="evidence" value="ECO:0007669"/>
    <property type="project" value="UniProtKB-KW"/>
</dbReference>
<feature type="domain" description="DNA helicase Pif1-like DEAD-box helicase" evidence="2">
    <location>
        <begin position="168"/>
        <end position="360"/>
    </location>
</feature>
<dbReference type="EMBL" id="JH668981">
    <property type="protein sequence ID" value="KAG6463394.1"/>
    <property type="molecule type" value="Genomic_DNA"/>
</dbReference>
<dbReference type="AlphaFoldDB" id="A0A921ZT76"/>
<keyword evidence="1" id="KW-0234">DNA repair</keyword>
<dbReference type="PANTHER" id="PTHR10492">
    <property type="match status" value="1"/>
</dbReference>
<reference evidence="3" key="1">
    <citation type="journal article" date="2016" name="Insect Biochem. Mol. Biol.">
        <title>Multifaceted biological insights from a draft genome sequence of the tobacco hornworm moth, Manduca sexta.</title>
        <authorList>
            <person name="Kanost M.R."/>
            <person name="Arrese E.L."/>
            <person name="Cao X."/>
            <person name="Chen Y.R."/>
            <person name="Chellapilla S."/>
            <person name="Goldsmith M.R."/>
            <person name="Grosse-Wilde E."/>
            <person name="Heckel D.G."/>
            <person name="Herndon N."/>
            <person name="Jiang H."/>
            <person name="Papanicolaou A."/>
            <person name="Qu J."/>
            <person name="Soulages J.L."/>
            <person name="Vogel H."/>
            <person name="Walters J."/>
            <person name="Waterhouse R.M."/>
            <person name="Ahn S.J."/>
            <person name="Almeida F.C."/>
            <person name="An C."/>
            <person name="Aqrawi P."/>
            <person name="Bretschneider A."/>
            <person name="Bryant W.B."/>
            <person name="Bucks S."/>
            <person name="Chao H."/>
            <person name="Chevignon G."/>
            <person name="Christen J.M."/>
            <person name="Clarke D.F."/>
            <person name="Dittmer N.T."/>
            <person name="Ferguson L.C.F."/>
            <person name="Garavelou S."/>
            <person name="Gordon K.H.J."/>
            <person name="Gunaratna R.T."/>
            <person name="Han Y."/>
            <person name="Hauser F."/>
            <person name="He Y."/>
            <person name="Heidel-Fischer H."/>
            <person name="Hirsh A."/>
            <person name="Hu Y."/>
            <person name="Jiang H."/>
            <person name="Kalra D."/>
            <person name="Klinner C."/>
            <person name="Konig C."/>
            <person name="Kovar C."/>
            <person name="Kroll A.R."/>
            <person name="Kuwar S.S."/>
            <person name="Lee S.L."/>
            <person name="Lehman R."/>
            <person name="Li K."/>
            <person name="Li Z."/>
            <person name="Liang H."/>
            <person name="Lovelace S."/>
            <person name="Lu Z."/>
            <person name="Mansfield J.H."/>
            <person name="McCulloch K.J."/>
            <person name="Mathew T."/>
            <person name="Morton B."/>
            <person name="Muzny D.M."/>
            <person name="Neunemann D."/>
            <person name="Ongeri F."/>
            <person name="Pauchet Y."/>
            <person name="Pu L.L."/>
            <person name="Pyrousis I."/>
            <person name="Rao X.J."/>
            <person name="Redding A."/>
            <person name="Roesel C."/>
            <person name="Sanchez-Gracia A."/>
            <person name="Schaack S."/>
            <person name="Shukla A."/>
            <person name="Tetreau G."/>
            <person name="Wang Y."/>
            <person name="Xiong G.H."/>
            <person name="Traut W."/>
            <person name="Walsh T.K."/>
            <person name="Worley K.C."/>
            <person name="Wu D."/>
            <person name="Wu W."/>
            <person name="Wu Y.Q."/>
            <person name="Zhang X."/>
            <person name="Zou Z."/>
            <person name="Zucker H."/>
            <person name="Briscoe A.D."/>
            <person name="Burmester T."/>
            <person name="Clem R.J."/>
            <person name="Feyereisen R."/>
            <person name="Grimmelikhuijzen C.J.P."/>
            <person name="Hamodrakas S.J."/>
            <person name="Hansson B.S."/>
            <person name="Huguet E."/>
            <person name="Jermiin L.S."/>
            <person name="Lan Q."/>
            <person name="Lehman H.K."/>
            <person name="Lorenzen M."/>
            <person name="Merzendorfer H."/>
            <person name="Michalopoulos I."/>
            <person name="Morton D.B."/>
            <person name="Muthukrishnan S."/>
            <person name="Oakeshott J.G."/>
            <person name="Palmer W."/>
            <person name="Park Y."/>
            <person name="Passarelli A.L."/>
            <person name="Rozas J."/>
            <person name="Schwartz L.M."/>
            <person name="Smith W."/>
            <person name="Southgate A."/>
            <person name="Vilcinskas A."/>
            <person name="Vogt R."/>
            <person name="Wang P."/>
            <person name="Werren J."/>
            <person name="Yu X.Q."/>
            <person name="Zhou J.J."/>
            <person name="Brown S.J."/>
            <person name="Scherer S.E."/>
            <person name="Richards S."/>
            <person name="Blissard G.W."/>
        </authorList>
    </citation>
    <scope>NUCLEOTIDE SEQUENCE</scope>
</reference>
<dbReference type="InterPro" id="IPR010285">
    <property type="entry name" value="DNA_helicase_pif1-like_DEAD"/>
</dbReference>
<sequence>MVSQVFSKNMFLVECIPFIQTTLSVSICDYYYILLENDQHWDDALAESCVSDNPRRLRHLFVILLTFCNLSDAVQLWENNKEKFAADFLRNISHNDESATNDNFRDLAINQCLLALQEDLTAVGGKSLGEYGLPTPTSVGEVTNREYCAKIGYNSMELLATLENGVPMMTAEQRSVNDRVCESFHNNLGTIWFLDVPGGTGKTFLTKLILAYVRNQRKIALTVASSGIAATLLPGGKTAHTMFKIPIDLNRTESPTCSISRNSDKAKILRECNLIIWDECTMAHRKGVEAVDRTLRDIRQNDRPMGGITVLFCGDFRQTLPVIPRGTRADEVRACLKSSYLWHDIQWVHLTINMRVRTGDNPDDRHFLIHY</sequence>
<dbReference type="GO" id="GO:0016787">
    <property type="term" value="F:hydrolase activity"/>
    <property type="evidence" value="ECO:0007669"/>
    <property type="project" value="UniProtKB-KW"/>
</dbReference>
<evidence type="ECO:0000313" key="3">
    <source>
        <dbReference type="EMBL" id="KAG6463394.1"/>
    </source>
</evidence>
<keyword evidence="1" id="KW-0227">DNA damage</keyword>
<comment type="caution">
    <text evidence="3">The sequence shown here is derived from an EMBL/GenBank/DDBJ whole genome shotgun (WGS) entry which is preliminary data.</text>
</comment>
<keyword evidence="1" id="KW-0233">DNA recombination</keyword>
<dbReference type="GO" id="GO:0006281">
    <property type="term" value="P:DNA repair"/>
    <property type="evidence" value="ECO:0007669"/>
    <property type="project" value="UniProtKB-KW"/>
</dbReference>
<keyword evidence="1" id="KW-0547">Nucleotide-binding</keyword>
<comment type="cofactor">
    <cofactor evidence="1">
        <name>Mg(2+)</name>
        <dbReference type="ChEBI" id="CHEBI:18420"/>
    </cofactor>
</comment>
<dbReference type="PANTHER" id="PTHR10492:SF57">
    <property type="entry name" value="ATP-DEPENDENT DNA HELICASE"/>
    <property type="match status" value="1"/>
</dbReference>
<evidence type="ECO:0000259" key="2">
    <source>
        <dbReference type="Pfam" id="PF05970"/>
    </source>
</evidence>
<keyword evidence="1" id="KW-0067">ATP-binding</keyword>
<comment type="similarity">
    <text evidence="1">Belongs to the helicase family.</text>
</comment>